<reference evidence="1 2" key="1">
    <citation type="submission" date="2009-01" db="EMBL/GenBank/DDBJ databases">
        <title>Complete sequence of chromosome of Methylobacterium nodulans ORS 2060.</title>
        <authorList>
            <consortium name="US DOE Joint Genome Institute"/>
            <person name="Lucas S."/>
            <person name="Copeland A."/>
            <person name="Lapidus A."/>
            <person name="Glavina del Rio T."/>
            <person name="Dalin E."/>
            <person name="Tice H."/>
            <person name="Bruce D."/>
            <person name="Goodwin L."/>
            <person name="Pitluck S."/>
            <person name="Sims D."/>
            <person name="Brettin T."/>
            <person name="Detter J.C."/>
            <person name="Han C."/>
            <person name="Larimer F."/>
            <person name="Land M."/>
            <person name="Hauser L."/>
            <person name="Kyrpides N."/>
            <person name="Ivanova N."/>
            <person name="Marx C.J."/>
            <person name="Richardson P."/>
        </authorList>
    </citation>
    <scope>NUCLEOTIDE SEQUENCE [LARGE SCALE GENOMIC DNA]</scope>
    <source>
        <strain evidence="2">LMG 21967 / CNCM I-2342 / ORS 2060</strain>
    </source>
</reference>
<dbReference type="HOGENOM" id="CLU_057993_0_0_5"/>
<sequence length="308" mass="32242">MTIAAGSGRQIAYVLETAYGVVPATPTFKLLRSTGGGPRTDKATAVSDEIRADRNVSDEQQVGQDVTGGYNFELSYGSLDDILEAALCGTWAGNVLKNGTVQRSLTFEERLDLGGGSFSFSRFSGCVINTFTLAINSRALITGSFDLLGRSEALDTAIIAGATYTAANTKAIQSASGSVAGLTVGGATSKVRQLSLAVANNGRTRPLVGSLYTDSIGLGRADVTGSLQVYFETNTLYQRVLNHEGGAISFTVGTVANEKYTFSMPNALFLNGERQPGGNTDDAMVTIPFRARFDSGIGASIQITRGVA</sequence>
<evidence type="ECO:0000313" key="2">
    <source>
        <dbReference type="Proteomes" id="UP000008207"/>
    </source>
</evidence>
<accession>B8ITN3</accession>
<dbReference type="RefSeq" id="WP_015930598.1">
    <property type="nucleotide sequence ID" value="NC_011894.1"/>
</dbReference>
<dbReference type="STRING" id="460265.Mnod_4070"/>
<dbReference type="KEGG" id="mno:Mnod_4070"/>
<protein>
    <recommendedName>
        <fullName evidence="3">Phage tail protein</fullName>
    </recommendedName>
</protein>
<dbReference type="eggNOG" id="ENOG50303ET">
    <property type="taxonomic scope" value="Bacteria"/>
</dbReference>
<dbReference type="AlphaFoldDB" id="B8ITN3"/>
<dbReference type="InterPro" id="IPR044000">
    <property type="entry name" value="Phage_tube_2"/>
</dbReference>
<evidence type="ECO:0000313" key="1">
    <source>
        <dbReference type="EMBL" id="ACL58949.1"/>
    </source>
</evidence>
<proteinExistence type="predicted"/>
<dbReference type="OrthoDB" id="976200at2"/>
<evidence type="ECO:0008006" key="3">
    <source>
        <dbReference type="Google" id="ProtNLM"/>
    </source>
</evidence>
<dbReference type="EMBL" id="CP001349">
    <property type="protein sequence ID" value="ACL58949.1"/>
    <property type="molecule type" value="Genomic_DNA"/>
</dbReference>
<dbReference type="Pfam" id="PF18906">
    <property type="entry name" value="Phage_tube_2"/>
    <property type="match status" value="1"/>
</dbReference>
<gene>
    <name evidence="1" type="ordered locus">Mnod_4070</name>
</gene>
<keyword evidence="2" id="KW-1185">Reference proteome</keyword>
<name>B8ITN3_METNO</name>
<dbReference type="Proteomes" id="UP000008207">
    <property type="component" value="Chromosome"/>
</dbReference>
<organism evidence="1 2">
    <name type="scientific">Methylobacterium nodulans (strain LMG 21967 / CNCM I-2342 / ORS 2060)</name>
    <dbReference type="NCBI Taxonomy" id="460265"/>
    <lineage>
        <taxon>Bacteria</taxon>
        <taxon>Pseudomonadati</taxon>
        <taxon>Pseudomonadota</taxon>
        <taxon>Alphaproteobacteria</taxon>
        <taxon>Hyphomicrobiales</taxon>
        <taxon>Methylobacteriaceae</taxon>
        <taxon>Methylobacterium</taxon>
    </lineage>
</organism>